<gene>
    <name evidence="1" type="ORF">CT19425_P30117</name>
</gene>
<dbReference type="Proteomes" id="UP000255505">
    <property type="component" value="Plasmid III"/>
</dbReference>
<proteinExistence type="predicted"/>
<dbReference type="AlphaFoldDB" id="A0A375ISX7"/>
<dbReference type="EMBL" id="LT991978">
    <property type="protein sequence ID" value="SPK77268.1"/>
    <property type="molecule type" value="Genomic_DNA"/>
</dbReference>
<protein>
    <submittedName>
        <fullName evidence="1">Uncharacterized protein</fullName>
    </submittedName>
</protein>
<keyword evidence="1" id="KW-0614">Plasmid</keyword>
<reference evidence="1 2" key="1">
    <citation type="submission" date="2018-01" db="EMBL/GenBank/DDBJ databases">
        <authorList>
            <person name="Gaut B.S."/>
            <person name="Morton B.R."/>
            <person name="Clegg M.T."/>
            <person name="Duvall M.R."/>
        </authorList>
    </citation>
    <scope>NUCLEOTIDE SEQUENCE [LARGE SCALE GENOMIC DNA]</scope>
    <source>
        <strain evidence="1">Cupriavidus taiwanensis LMG 19425</strain>
        <plasmid evidence="2">Plasmid iii</plasmid>
    </source>
</reference>
<organism evidence="1 2">
    <name type="scientific">Cupriavidus taiwanensis</name>
    <dbReference type="NCBI Taxonomy" id="164546"/>
    <lineage>
        <taxon>Bacteria</taxon>
        <taxon>Pseudomonadati</taxon>
        <taxon>Pseudomonadota</taxon>
        <taxon>Betaproteobacteria</taxon>
        <taxon>Burkholderiales</taxon>
        <taxon>Burkholderiaceae</taxon>
        <taxon>Cupriavidus</taxon>
    </lineage>
</organism>
<name>A0A375ISX7_9BURK</name>
<evidence type="ECO:0000313" key="1">
    <source>
        <dbReference type="EMBL" id="SPK77268.1"/>
    </source>
</evidence>
<geneLocation type="plasmid" evidence="1">
    <name>III</name>
</geneLocation>
<sequence length="76" mass="8962">MWYAETDWFDGSVSPHYVGWYDVQTRKRFNDKQATGGITRFWFAGRDWYTGTKAIEHGAPSVPRGHIFHWRGRSKP</sequence>
<evidence type="ECO:0000313" key="2">
    <source>
        <dbReference type="Proteomes" id="UP000255505"/>
    </source>
</evidence>
<accession>A0A375ISX7</accession>